<evidence type="ECO:0000313" key="4">
    <source>
        <dbReference type="Proteomes" id="UP000269154"/>
    </source>
</evidence>
<dbReference type="EMBL" id="RCBY01000016">
    <property type="protein sequence ID" value="RQH52738.1"/>
    <property type="molecule type" value="Genomic_DNA"/>
</dbReference>
<keyword evidence="4" id="KW-1185">Reference proteome</keyword>
<dbReference type="RefSeq" id="WP_124154298.1">
    <property type="nucleotide sequence ID" value="NZ_CAWOLW010000068.1"/>
</dbReference>
<organism evidence="3 4">
    <name type="scientific">Okeania hirsuta</name>
    <dbReference type="NCBI Taxonomy" id="1458930"/>
    <lineage>
        <taxon>Bacteria</taxon>
        <taxon>Bacillati</taxon>
        <taxon>Cyanobacteriota</taxon>
        <taxon>Cyanophyceae</taxon>
        <taxon>Oscillatoriophycideae</taxon>
        <taxon>Oscillatoriales</taxon>
        <taxon>Microcoleaceae</taxon>
        <taxon>Okeania</taxon>
    </lineage>
</organism>
<dbReference type="PANTHER" id="PTHR46401">
    <property type="entry name" value="GLYCOSYLTRANSFERASE WBBK-RELATED"/>
    <property type="match status" value="1"/>
</dbReference>
<dbReference type="OrthoDB" id="9790710at2"/>
<dbReference type="InterPro" id="IPR001296">
    <property type="entry name" value="Glyco_trans_1"/>
</dbReference>
<feature type="domain" description="Glycosyl transferase family 1" evidence="2">
    <location>
        <begin position="208"/>
        <end position="361"/>
    </location>
</feature>
<sequence length="389" mass="44524">MKIAYSTTYDVHNPASWPSNKKGNYGSNSYIAKTLESQDITVNYLGPLEKHYSWVTRSKWLLYSKVFKQDYYRWADPIICRDYAYQVARKLSILKSDIVLATEGVQTVAYLKCQQPIVLWLDTLTIALVDYYPALSNICQETRRNIYNYEKAAIDQCKLLIFTSDWAAENAVKHYQVNESKIYVIPRGANIELKPGRTFEEVENIVKSRKEKPCKLIFSGIDWDRKGGDIAVGVVKQLNEMGFNAELTIIGCKPEIKPLPDFINIVGYIDKSKPEGESKMRQLVADSHLMILPTREDCAPNVLIEANAFGVPCLTTNLAGIPTVIKEDINGKTFAFDAEIKEYCDYIISRMSDYPRYQKLAMSSFKEYQQRLNWDVVGKTAKQLFMDLL</sequence>
<accession>A0A3N6Q0N4</accession>
<dbReference type="Gene3D" id="3.40.50.2000">
    <property type="entry name" value="Glycogen Phosphorylase B"/>
    <property type="match status" value="2"/>
</dbReference>
<name>A0A3N6Q0N4_9CYAN</name>
<dbReference type="Pfam" id="PF00534">
    <property type="entry name" value="Glycos_transf_1"/>
    <property type="match status" value="1"/>
</dbReference>
<dbReference type="AlphaFoldDB" id="A0A3N6Q0N4"/>
<dbReference type="GO" id="GO:0009103">
    <property type="term" value="P:lipopolysaccharide biosynthetic process"/>
    <property type="evidence" value="ECO:0007669"/>
    <property type="project" value="TreeGrafter"/>
</dbReference>
<reference evidence="3 4" key="1">
    <citation type="journal article" date="2018" name="ACS Chem. Biol.">
        <title>Ketoreductase domain dysfunction expands chemodiversity: malyngamide biosynthesis in the cyanobacterium Okeania hirsuta.</title>
        <authorList>
            <person name="Moss N.A."/>
            <person name="Leao T."/>
            <person name="Rankin M."/>
            <person name="McCullough T.M."/>
            <person name="Qu P."/>
            <person name="Korobeynikov A."/>
            <person name="Smith J.L."/>
            <person name="Gerwick L."/>
            <person name="Gerwick W.H."/>
        </authorList>
    </citation>
    <scope>NUCLEOTIDE SEQUENCE [LARGE SCALE GENOMIC DNA]</scope>
    <source>
        <strain evidence="3 4">PAB10Feb10-1</strain>
    </source>
</reference>
<dbReference type="GO" id="GO:0016757">
    <property type="term" value="F:glycosyltransferase activity"/>
    <property type="evidence" value="ECO:0007669"/>
    <property type="project" value="InterPro"/>
</dbReference>
<proteinExistence type="predicted"/>
<gene>
    <name evidence="3" type="ORF">D5R40_04955</name>
</gene>
<comment type="caution">
    <text evidence="3">The sequence shown here is derived from an EMBL/GenBank/DDBJ whole genome shotgun (WGS) entry which is preliminary data.</text>
</comment>
<protein>
    <submittedName>
        <fullName evidence="3">Glycosyltransferase</fullName>
    </submittedName>
</protein>
<dbReference type="CDD" id="cd03801">
    <property type="entry name" value="GT4_PimA-like"/>
    <property type="match status" value="1"/>
</dbReference>
<dbReference type="SUPFAM" id="SSF53756">
    <property type="entry name" value="UDP-Glycosyltransferase/glycogen phosphorylase"/>
    <property type="match status" value="1"/>
</dbReference>
<keyword evidence="1 3" id="KW-0808">Transferase</keyword>
<dbReference type="PANTHER" id="PTHR46401:SF2">
    <property type="entry name" value="GLYCOSYLTRANSFERASE WBBK-RELATED"/>
    <property type="match status" value="1"/>
</dbReference>
<dbReference type="Proteomes" id="UP000269154">
    <property type="component" value="Unassembled WGS sequence"/>
</dbReference>
<evidence type="ECO:0000313" key="3">
    <source>
        <dbReference type="EMBL" id="RQH52738.1"/>
    </source>
</evidence>
<evidence type="ECO:0000256" key="1">
    <source>
        <dbReference type="ARBA" id="ARBA00022679"/>
    </source>
</evidence>
<evidence type="ECO:0000259" key="2">
    <source>
        <dbReference type="Pfam" id="PF00534"/>
    </source>
</evidence>